<proteinExistence type="predicted"/>
<keyword evidence="1" id="KW-0067">ATP-binding</keyword>
<feature type="domain" description="ATP-grasp" evidence="3">
    <location>
        <begin position="91"/>
        <end position="343"/>
    </location>
</feature>
<dbReference type="AlphaFoldDB" id="A0A1H9VFI1"/>
<reference evidence="5" key="1">
    <citation type="submission" date="2016-10" db="EMBL/GenBank/DDBJ databases">
        <authorList>
            <person name="Varghese N."/>
            <person name="Submissions S."/>
        </authorList>
    </citation>
    <scope>NUCLEOTIDE SEQUENCE [LARGE SCALE GENOMIC DNA]</scope>
    <source>
        <strain evidence="5">S9</strain>
    </source>
</reference>
<dbReference type="PROSITE" id="PS50975">
    <property type="entry name" value="ATP_GRASP"/>
    <property type="match status" value="1"/>
</dbReference>
<sequence>MESGQFNWPPHLIDAIPIEATQKKISIYTIALEGWRRGLDLKFYMERGDDNERHLRYSLAYQGREHHFQGSKGDRITDEAQHICDDKHLTYEALLKENVPVPRGVKFSDDRTDDDIVSEAGTIGFPLVLKPTNGSGGKGVIVNITSEEELRRGLAYVRQQLHFKDVIIEKFVKGEEYRVFVLEGQVLGAVNRLPANVIGDGKKTIGQLIEEKNEERKMVPHLYNRPIKLDKQFYNTTRALGITLNTVPGKGERVFLKRVSNISAGGDPVDVTDTLTEEMKDIAAAAVKAVPGLTHCGLDMIVDRENNTAAVIELNTRPGLGSHLFPIEGKGRDIPKALIDYYFPETAHISTSGSNIFFRMKDSEYVLKQNLADEVEMAPCPGNKLCIKKTVITSASPMTHLKSKVKDYLLSGSFSGYFKINSSKQFEFLLGHPSEEAVEEAVHSLLKILNEAGPLKVHTGDTAGPISARFDILEKGVLDGGDFIIEREKKLDEYELLTKDINRAEKRLGNFKKQALSKAAGPFRKVIKR</sequence>
<dbReference type="Proteomes" id="UP000198571">
    <property type="component" value="Unassembled WGS sequence"/>
</dbReference>
<dbReference type="PANTHER" id="PTHR21621">
    <property type="entry name" value="RIBOSOMAL PROTEIN S6 MODIFICATION PROTEIN"/>
    <property type="match status" value="1"/>
</dbReference>
<feature type="coiled-coil region" evidence="2">
    <location>
        <begin position="487"/>
        <end position="514"/>
    </location>
</feature>
<keyword evidence="5" id="KW-1185">Reference proteome</keyword>
<dbReference type="GO" id="GO:0009432">
    <property type="term" value="P:SOS response"/>
    <property type="evidence" value="ECO:0007669"/>
    <property type="project" value="TreeGrafter"/>
</dbReference>
<dbReference type="Gene3D" id="3.30.470.20">
    <property type="entry name" value="ATP-grasp fold, B domain"/>
    <property type="match status" value="2"/>
</dbReference>
<dbReference type="InterPro" id="IPR013651">
    <property type="entry name" value="ATP-grasp_RimK-type"/>
</dbReference>
<organism evidence="4 5">
    <name type="scientific">Salipaludibacillus aurantiacus</name>
    <dbReference type="NCBI Taxonomy" id="1601833"/>
    <lineage>
        <taxon>Bacteria</taxon>
        <taxon>Bacillati</taxon>
        <taxon>Bacillota</taxon>
        <taxon>Bacilli</taxon>
        <taxon>Bacillales</taxon>
        <taxon>Bacillaceae</taxon>
    </lineage>
</organism>
<dbReference type="EMBL" id="FOGT01000010">
    <property type="protein sequence ID" value="SES20338.1"/>
    <property type="molecule type" value="Genomic_DNA"/>
</dbReference>
<dbReference type="STRING" id="1601833.SAMN05518684_110158"/>
<dbReference type="GO" id="GO:0018169">
    <property type="term" value="F:ribosomal S6-glutamic acid ligase activity"/>
    <property type="evidence" value="ECO:0007669"/>
    <property type="project" value="TreeGrafter"/>
</dbReference>
<keyword evidence="4" id="KW-0436">Ligase</keyword>
<dbReference type="GO" id="GO:0005737">
    <property type="term" value="C:cytoplasm"/>
    <property type="evidence" value="ECO:0007669"/>
    <property type="project" value="TreeGrafter"/>
</dbReference>
<accession>A0A1H9VFI1</accession>
<dbReference type="PROSITE" id="PS00866">
    <property type="entry name" value="CPSASE_1"/>
    <property type="match status" value="1"/>
</dbReference>
<evidence type="ECO:0000313" key="4">
    <source>
        <dbReference type="EMBL" id="SES20338.1"/>
    </source>
</evidence>
<name>A0A1H9VFI1_9BACI</name>
<keyword evidence="2" id="KW-0175">Coiled coil</keyword>
<dbReference type="RefSeq" id="WP_177174348.1">
    <property type="nucleotide sequence ID" value="NZ_FOGT01000010.1"/>
</dbReference>
<evidence type="ECO:0000259" key="3">
    <source>
        <dbReference type="PROSITE" id="PS50975"/>
    </source>
</evidence>
<protein>
    <submittedName>
        <fullName evidence="4">D-alanine-D-alanine ligase</fullName>
    </submittedName>
</protein>
<dbReference type="InterPro" id="IPR005479">
    <property type="entry name" value="CPAse_ATP-bd"/>
</dbReference>
<evidence type="ECO:0000256" key="1">
    <source>
        <dbReference type="PROSITE-ProRule" id="PRU00409"/>
    </source>
</evidence>
<keyword evidence="1" id="KW-0547">Nucleotide-binding</keyword>
<dbReference type="SUPFAM" id="SSF56059">
    <property type="entry name" value="Glutathione synthetase ATP-binding domain-like"/>
    <property type="match status" value="1"/>
</dbReference>
<dbReference type="GO" id="GO:0005524">
    <property type="term" value="F:ATP binding"/>
    <property type="evidence" value="ECO:0007669"/>
    <property type="project" value="UniProtKB-UniRule"/>
</dbReference>
<evidence type="ECO:0000313" key="5">
    <source>
        <dbReference type="Proteomes" id="UP000198571"/>
    </source>
</evidence>
<dbReference type="PANTHER" id="PTHR21621:SF0">
    <property type="entry name" value="BETA-CITRYLGLUTAMATE SYNTHASE B-RELATED"/>
    <property type="match status" value="1"/>
</dbReference>
<dbReference type="GO" id="GO:0046872">
    <property type="term" value="F:metal ion binding"/>
    <property type="evidence" value="ECO:0007669"/>
    <property type="project" value="InterPro"/>
</dbReference>
<evidence type="ECO:0000256" key="2">
    <source>
        <dbReference type="SAM" id="Coils"/>
    </source>
</evidence>
<dbReference type="InterPro" id="IPR011761">
    <property type="entry name" value="ATP-grasp"/>
</dbReference>
<gene>
    <name evidence="4" type="ORF">SAMN05518684_110158</name>
</gene>
<dbReference type="Pfam" id="PF08443">
    <property type="entry name" value="RimK"/>
    <property type="match status" value="1"/>
</dbReference>